<dbReference type="Proteomes" id="UP000320496">
    <property type="component" value="Chromosome"/>
</dbReference>
<dbReference type="RefSeq" id="WP_145369194.1">
    <property type="nucleotide sequence ID" value="NZ_CP036275.1"/>
</dbReference>
<reference evidence="1 2" key="1">
    <citation type="submission" date="2019-02" db="EMBL/GenBank/DDBJ databases">
        <title>Deep-cultivation of Planctomycetes and their phenomic and genomic characterization uncovers novel biology.</title>
        <authorList>
            <person name="Wiegand S."/>
            <person name="Jogler M."/>
            <person name="Boedeker C."/>
            <person name="Pinto D."/>
            <person name="Vollmers J."/>
            <person name="Rivas-Marin E."/>
            <person name="Kohn T."/>
            <person name="Peeters S.H."/>
            <person name="Heuer A."/>
            <person name="Rast P."/>
            <person name="Oberbeckmann S."/>
            <person name="Bunk B."/>
            <person name="Jeske O."/>
            <person name="Meyerdierks A."/>
            <person name="Storesund J.E."/>
            <person name="Kallscheuer N."/>
            <person name="Luecker S."/>
            <person name="Lage O.M."/>
            <person name="Pohl T."/>
            <person name="Merkel B.J."/>
            <person name="Hornburger P."/>
            <person name="Mueller R.-W."/>
            <person name="Bruemmer F."/>
            <person name="Labrenz M."/>
            <person name="Spormann A.M."/>
            <person name="Op den Camp H."/>
            <person name="Overmann J."/>
            <person name="Amann R."/>
            <person name="Jetten M.S.M."/>
            <person name="Mascher T."/>
            <person name="Medema M.H."/>
            <person name="Devos D.P."/>
            <person name="Kaster A.-K."/>
            <person name="Ovreas L."/>
            <person name="Rohde M."/>
            <person name="Galperin M.Y."/>
            <person name="Jogler C."/>
        </authorList>
    </citation>
    <scope>NUCLEOTIDE SEQUENCE [LARGE SCALE GENOMIC DNA]</scope>
    <source>
        <strain evidence="1 2">Mal4</strain>
    </source>
</reference>
<organism evidence="1 2">
    <name type="scientific">Maioricimonas rarisocia</name>
    <dbReference type="NCBI Taxonomy" id="2528026"/>
    <lineage>
        <taxon>Bacteria</taxon>
        <taxon>Pseudomonadati</taxon>
        <taxon>Planctomycetota</taxon>
        <taxon>Planctomycetia</taxon>
        <taxon>Planctomycetales</taxon>
        <taxon>Planctomycetaceae</taxon>
        <taxon>Maioricimonas</taxon>
    </lineage>
</organism>
<evidence type="ECO:0000313" key="1">
    <source>
        <dbReference type="EMBL" id="QDU37905.1"/>
    </source>
</evidence>
<accession>A0A517Z622</accession>
<dbReference type="AlphaFoldDB" id="A0A517Z622"/>
<evidence type="ECO:0008006" key="3">
    <source>
        <dbReference type="Google" id="ProtNLM"/>
    </source>
</evidence>
<sequence>MSEPAGLGPRRFLLSAAVIGATLLCLDGVSRNAVAGTAEALELLRQRHEARRTEFVSQLRALAGEVDESGDAARAHGLKRLALQVEQQSLDLDELPETYRGTAGTTDEFEEQLWHLQEEYAADVYLLSRRAVRGGFPSYAFHLVREVAHHDPDHRRARELLGYVRYGDTWTTPFAASMQRKNFQWHDRFGWLPASHVEKYEEGLRLFNGRWMDAETEARHRTDFDNAWEIPTEHFLIVTNHSLERGVELGQALEDFHRFFVRELAAFFNTPQQMQKLFDGGSAAVRGAGSRHIIHFYRNRQEFVLRLQRKQPNVAISNGLYLPSDRIAYFYHRPEDPQANMETMYHEVTHQLLGESVRRTPDVGRDADFWLVEGIACYMESFRRENGELTAGDPDHVRIYWAREYALRQDFIVPMQRLTQMGMREFRLGGDVATLQRYYAQSAGMTHFFMHYRDGIYREALIEHLARMYSPDARVRRRATTIAELAGVSFETLDQQYLEHLRTLDAMVDARDAAGPGEPAVP</sequence>
<gene>
    <name evidence="1" type="ORF">Mal4_22240</name>
</gene>
<keyword evidence="2" id="KW-1185">Reference proteome</keyword>
<dbReference type="OrthoDB" id="228844at2"/>
<dbReference type="EMBL" id="CP036275">
    <property type="protein sequence ID" value="QDU37905.1"/>
    <property type="molecule type" value="Genomic_DNA"/>
</dbReference>
<name>A0A517Z622_9PLAN</name>
<protein>
    <recommendedName>
        <fullName evidence="3">DUF1570 domain-containing protein</fullName>
    </recommendedName>
</protein>
<dbReference type="KEGG" id="mri:Mal4_22240"/>
<evidence type="ECO:0000313" key="2">
    <source>
        <dbReference type="Proteomes" id="UP000320496"/>
    </source>
</evidence>
<proteinExistence type="predicted"/>